<dbReference type="EnsemblPlants" id="AET7Gv21082000.11">
    <property type="protein sequence ID" value="AET7Gv21082000.11"/>
    <property type="gene ID" value="AET7Gv21082000"/>
</dbReference>
<evidence type="ECO:0000256" key="1">
    <source>
        <dbReference type="SAM" id="MobiDB-lite"/>
    </source>
</evidence>
<name>A0A453SU77_AEGTS</name>
<accession>A0A453SU77</accession>
<feature type="region of interest" description="Disordered" evidence="1">
    <location>
        <begin position="62"/>
        <end position="102"/>
    </location>
</feature>
<evidence type="ECO:0000313" key="3">
    <source>
        <dbReference type="Proteomes" id="UP000015105"/>
    </source>
</evidence>
<feature type="compositionally biased region" description="Gly residues" evidence="1">
    <location>
        <begin position="69"/>
        <end position="78"/>
    </location>
</feature>
<reference evidence="2" key="3">
    <citation type="journal article" date="2017" name="Nature">
        <title>Genome sequence of the progenitor of the wheat D genome Aegilops tauschii.</title>
        <authorList>
            <person name="Luo M.C."/>
            <person name="Gu Y.Q."/>
            <person name="Puiu D."/>
            <person name="Wang H."/>
            <person name="Twardziok S.O."/>
            <person name="Deal K.R."/>
            <person name="Huo N."/>
            <person name="Zhu T."/>
            <person name="Wang L."/>
            <person name="Wang Y."/>
            <person name="McGuire P.E."/>
            <person name="Liu S."/>
            <person name="Long H."/>
            <person name="Ramasamy R.K."/>
            <person name="Rodriguez J.C."/>
            <person name="Van S.L."/>
            <person name="Yuan L."/>
            <person name="Wang Z."/>
            <person name="Xia Z."/>
            <person name="Xiao L."/>
            <person name="Anderson O.D."/>
            <person name="Ouyang S."/>
            <person name="Liang Y."/>
            <person name="Zimin A.V."/>
            <person name="Pertea G."/>
            <person name="Qi P."/>
            <person name="Bennetzen J.L."/>
            <person name="Dai X."/>
            <person name="Dawson M.W."/>
            <person name="Muller H.G."/>
            <person name="Kugler K."/>
            <person name="Rivarola-Duarte L."/>
            <person name="Spannagl M."/>
            <person name="Mayer K.F.X."/>
            <person name="Lu F.H."/>
            <person name="Bevan M.W."/>
            <person name="Leroy P."/>
            <person name="Li P."/>
            <person name="You F.M."/>
            <person name="Sun Q."/>
            <person name="Liu Z."/>
            <person name="Lyons E."/>
            <person name="Wicker T."/>
            <person name="Salzberg S.L."/>
            <person name="Devos K.M."/>
            <person name="Dvorak J."/>
        </authorList>
    </citation>
    <scope>NUCLEOTIDE SEQUENCE [LARGE SCALE GENOMIC DNA]</scope>
    <source>
        <strain evidence="2">cv. AL8/78</strain>
    </source>
</reference>
<protein>
    <submittedName>
        <fullName evidence="2">Uncharacterized protein</fullName>
    </submittedName>
</protein>
<proteinExistence type="predicted"/>
<reference evidence="3" key="2">
    <citation type="journal article" date="2017" name="Nat. Plants">
        <title>The Aegilops tauschii genome reveals multiple impacts of transposons.</title>
        <authorList>
            <person name="Zhao G."/>
            <person name="Zou C."/>
            <person name="Li K."/>
            <person name="Wang K."/>
            <person name="Li T."/>
            <person name="Gao L."/>
            <person name="Zhang X."/>
            <person name="Wang H."/>
            <person name="Yang Z."/>
            <person name="Liu X."/>
            <person name="Jiang W."/>
            <person name="Mao L."/>
            <person name="Kong X."/>
            <person name="Jiao Y."/>
            <person name="Jia J."/>
        </authorList>
    </citation>
    <scope>NUCLEOTIDE SEQUENCE [LARGE SCALE GENOMIC DNA]</scope>
    <source>
        <strain evidence="3">cv. AL8/78</strain>
    </source>
</reference>
<feature type="compositionally biased region" description="Low complexity" evidence="1">
    <location>
        <begin position="10"/>
        <end position="20"/>
    </location>
</feature>
<reference evidence="3" key="1">
    <citation type="journal article" date="2014" name="Science">
        <title>Ancient hybridizations among the ancestral genomes of bread wheat.</title>
        <authorList>
            <consortium name="International Wheat Genome Sequencing Consortium,"/>
            <person name="Marcussen T."/>
            <person name="Sandve S.R."/>
            <person name="Heier L."/>
            <person name="Spannagl M."/>
            <person name="Pfeifer M."/>
            <person name="Jakobsen K.S."/>
            <person name="Wulff B.B."/>
            <person name="Steuernagel B."/>
            <person name="Mayer K.F."/>
            <person name="Olsen O.A."/>
        </authorList>
    </citation>
    <scope>NUCLEOTIDE SEQUENCE [LARGE SCALE GENOMIC DNA]</scope>
    <source>
        <strain evidence="3">cv. AL8/78</strain>
    </source>
</reference>
<feature type="region of interest" description="Disordered" evidence="1">
    <location>
        <begin position="114"/>
        <end position="140"/>
    </location>
</feature>
<organism evidence="2 3">
    <name type="scientific">Aegilops tauschii subsp. strangulata</name>
    <name type="common">Goatgrass</name>
    <dbReference type="NCBI Taxonomy" id="200361"/>
    <lineage>
        <taxon>Eukaryota</taxon>
        <taxon>Viridiplantae</taxon>
        <taxon>Streptophyta</taxon>
        <taxon>Embryophyta</taxon>
        <taxon>Tracheophyta</taxon>
        <taxon>Spermatophyta</taxon>
        <taxon>Magnoliopsida</taxon>
        <taxon>Liliopsida</taxon>
        <taxon>Poales</taxon>
        <taxon>Poaceae</taxon>
        <taxon>BOP clade</taxon>
        <taxon>Pooideae</taxon>
        <taxon>Triticodae</taxon>
        <taxon>Triticeae</taxon>
        <taxon>Triticinae</taxon>
        <taxon>Aegilops</taxon>
    </lineage>
</organism>
<dbReference type="Proteomes" id="UP000015105">
    <property type="component" value="Chromosome 7D"/>
</dbReference>
<reference evidence="2" key="4">
    <citation type="submission" date="2019-03" db="UniProtKB">
        <authorList>
            <consortium name="EnsemblPlants"/>
        </authorList>
    </citation>
    <scope>IDENTIFICATION</scope>
</reference>
<feature type="compositionally biased region" description="Low complexity" evidence="1">
    <location>
        <begin position="28"/>
        <end position="38"/>
    </location>
</feature>
<dbReference type="Gramene" id="AET7Gv21082000.11">
    <property type="protein sequence ID" value="AET7Gv21082000.11"/>
    <property type="gene ID" value="AET7Gv21082000"/>
</dbReference>
<feature type="region of interest" description="Disordered" evidence="1">
    <location>
        <begin position="1"/>
        <end position="38"/>
    </location>
</feature>
<dbReference type="AlphaFoldDB" id="A0A453SU77"/>
<feature type="compositionally biased region" description="Basic and acidic residues" evidence="1">
    <location>
        <begin position="125"/>
        <end position="140"/>
    </location>
</feature>
<keyword evidence="3" id="KW-1185">Reference proteome</keyword>
<evidence type="ECO:0000313" key="2">
    <source>
        <dbReference type="EnsemblPlants" id="AET7Gv21082000.11"/>
    </source>
</evidence>
<sequence>SLASLSRVDAAAPSPSLRCLPSRRRPPRSNTATTAPRRAELATAAALRVELATAAALPVVLVPHHRPSGCGGATGSGGRGDRPPTAAARPPASPSTGGGPERVLKFVLLREEGKPRARQVWEQGDEFRGDGEQNGDKDGDLMLLGDVLWR</sequence>
<reference evidence="2" key="5">
    <citation type="journal article" date="2021" name="G3 (Bethesda)">
        <title>Aegilops tauschii genome assembly Aet v5.0 features greater sequence contiguity and improved annotation.</title>
        <authorList>
            <person name="Wang L."/>
            <person name="Zhu T."/>
            <person name="Rodriguez J.C."/>
            <person name="Deal K.R."/>
            <person name="Dubcovsky J."/>
            <person name="McGuire P.E."/>
            <person name="Lux T."/>
            <person name="Spannagl M."/>
            <person name="Mayer K.F.X."/>
            <person name="Baldrich P."/>
            <person name="Meyers B.C."/>
            <person name="Huo N."/>
            <person name="Gu Y.Q."/>
            <person name="Zhou H."/>
            <person name="Devos K.M."/>
            <person name="Bennetzen J.L."/>
            <person name="Unver T."/>
            <person name="Budak H."/>
            <person name="Gulick P.J."/>
            <person name="Galiba G."/>
            <person name="Kalapos B."/>
            <person name="Nelson D.R."/>
            <person name="Li P."/>
            <person name="You F.M."/>
            <person name="Luo M.C."/>
            <person name="Dvorak J."/>
        </authorList>
    </citation>
    <scope>NUCLEOTIDE SEQUENCE [LARGE SCALE GENOMIC DNA]</scope>
    <source>
        <strain evidence="2">cv. AL8/78</strain>
    </source>
</reference>